<sequence length="310" mass="35047">TYFSNSGYSIHDVDLQIMALNINRANNYVTRFKQKCRLGSRRVTKFVSKKNFVNDAKIKKEADEFVAGIKQEMKTRPFNTICNADQSGFLKELHSKRSLAPIGQKTVIRIVQSTASLTHSYTVMPLVFTDGSMGDYLFVVLQEPGGHFLQCVFTPSTPSSDLLILLDSWTSFRDKSAIDSSLPPGKLLNTRQIPAGATGICQPLDTHAFKNYPEFVAFQRDNILKLISLSFRILRAPQFQPMIQYAWFAAGYLDSPPPSRFRTPVEYCFPRTVHSKSCHSVGCPSMSFILCPLCDHTYCFKCYVVDYHTC</sequence>
<proteinExistence type="predicted"/>
<feature type="domain" description="Transposase Tc5 C-terminal" evidence="1">
    <location>
        <begin position="247"/>
        <end position="310"/>
    </location>
</feature>
<dbReference type="AlphaFoldDB" id="A0AAV5TB07"/>
<dbReference type="Pfam" id="PF04236">
    <property type="entry name" value="Transp_Tc5_C"/>
    <property type="match status" value="1"/>
</dbReference>
<dbReference type="Proteomes" id="UP001432027">
    <property type="component" value="Unassembled WGS sequence"/>
</dbReference>
<protein>
    <recommendedName>
        <fullName evidence="1">Transposase Tc5 C-terminal domain-containing protein</fullName>
    </recommendedName>
</protein>
<feature type="non-terminal residue" evidence="2">
    <location>
        <position position="1"/>
    </location>
</feature>
<dbReference type="InterPro" id="IPR007350">
    <property type="entry name" value="Transposase_Tc5_C"/>
</dbReference>
<evidence type="ECO:0000259" key="1">
    <source>
        <dbReference type="Pfam" id="PF04236"/>
    </source>
</evidence>
<reference evidence="2" key="1">
    <citation type="submission" date="2023-10" db="EMBL/GenBank/DDBJ databases">
        <title>Genome assembly of Pristionchus species.</title>
        <authorList>
            <person name="Yoshida K."/>
            <person name="Sommer R.J."/>
        </authorList>
    </citation>
    <scope>NUCLEOTIDE SEQUENCE</scope>
    <source>
        <strain evidence="2">RS0144</strain>
    </source>
</reference>
<gene>
    <name evidence="2" type="ORF">PENTCL1PPCAC_13104</name>
</gene>
<dbReference type="EMBL" id="BTSX01000003">
    <property type="protein sequence ID" value="GMS90929.1"/>
    <property type="molecule type" value="Genomic_DNA"/>
</dbReference>
<accession>A0AAV5TB07</accession>
<organism evidence="2 3">
    <name type="scientific">Pristionchus entomophagus</name>
    <dbReference type="NCBI Taxonomy" id="358040"/>
    <lineage>
        <taxon>Eukaryota</taxon>
        <taxon>Metazoa</taxon>
        <taxon>Ecdysozoa</taxon>
        <taxon>Nematoda</taxon>
        <taxon>Chromadorea</taxon>
        <taxon>Rhabditida</taxon>
        <taxon>Rhabditina</taxon>
        <taxon>Diplogasteromorpha</taxon>
        <taxon>Diplogasteroidea</taxon>
        <taxon>Neodiplogasteridae</taxon>
        <taxon>Pristionchus</taxon>
    </lineage>
</organism>
<evidence type="ECO:0000313" key="2">
    <source>
        <dbReference type="EMBL" id="GMS90929.1"/>
    </source>
</evidence>
<name>A0AAV5TB07_9BILA</name>
<comment type="caution">
    <text evidence="2">The sequence shown here is derived from an EMBL/GenBank/DDBJ whole genome shotgun (WGS) entry which is preliminary data.</text>
</comment>
<keyword evidence="3" id="KW-1185">Reference proteome</keyword>
<evidence type="ECO:0000313" key="3">
    <source>
        <dbReference type="Proteomes" id="UP001432027"/>
    </source>
</evidence>